<dbReference type="Pfam" id="PF03788">
    <property type="entry name" value="LrgA"/>
    <property type="match status" value="1"/>
</dbReference>
<gene>
    <name evidence="7" type="ORF">F480_10015</name>
</gene>
<evidence type="ECO:0000256" key="3">
    <source>
        <dbReference type="ARBA" id="ARBA00022692"/>
    </source>
</evidence>
<dbReference type="Proteomes" id="UP000078358">
    <property type="component" value="Unassembled WGS sequence"/>
</dbReference>
<feature type="transmembrane region" description="Helical" evidence="6">
    <location>
        <begin position="70"/>
        <end position="89"/>
    </location>
</feature>
<keyword evidence="3 6" id="KW-0812">Transmembrane</keyword>
<feature type="transmembrane region" description="Helical" evidence="6">
    <location>
        <begin position="95"/>
        <end position="118"/>
    </location>
</feature>
<evidence type="ECO:0000256" key="1">
    <source>
        <dbReference type="ARBA" id="ARBA00004651"/>
    </source>
</evidence>
<keyword evidence="4 6" id="KW-1133">Transmembrane helix</keyword>
<evidence type="ECO:0000256" key="6">
    <source>
        <dbReference type="SAM" id="Phobius"/>
    </source>
</evidence>
<evidence type="ECO:0000256" key="2">
    <source>
        <dbReference type="ARBA" id="ARBA00022475"/>
    </source>
</evidence>
<sequence length="130" mass="14715">MDKSMQNLLKTVGQFARSLAILLFMLWIGKILNWVIPAIPEGILGLLLLFFCLVTGIIQKAWILPIARIFNRYMPICFLPICVGIMQYGDVLQTHFIDLVLANILSSALSLLIIAFIAEKLSHKEEENEK</sequence>
<dbReference type="PANTHER" id="PTHR33931">
    <property type="entry name" value="HOLIN-LIKE PROTEIN CIDA-RELATED"/>
    <property type="match status" value="1"/>
</dbReference>
<comment type="caution">
    <text evidence="7">The sequence shown here is derived from an EMBL/GenBank/DDBJ whole genome shotgun (WGS) entry which is preliminary data.</text>
</comment>
<protein>
    <submittedName>
        <fullName evidence="7">Murein hydrolase regulator LrgA</fullName>
    </submittedName>
</protein>
<dbReference type="PANTHER" id="PTHR33931:SF5">
    <property type="entry name" value="UPF0299 MEMBRANE PROTEIN YOHJ"/>
    <property type="match status" value="1"/>
</dbReference>
<dbReference type="InterPro" id="IPR005538">
    <property type="entry name" value="LrgA/CidA"/>
</dbReference>
<dbReference type="EMBL" id="JACI01000002">
    <property type="protein sequence ID" value="OAQ14657.1"/>
    <property type="molecule type" value="Genomic_DNA"/>
</dbReference>
<accession>A0A179CYL3</accession>
<evidence type="ECO:0000256" key="5">
    <source>
        <dbReference type="ARBA" id="ARBA00023136"/>
    </source>
</evidence>
<evidence type="ECO:0000313" key="8">
    <source>
        <dbReference type="Proteomes" id="UP000078358"/>
    </source>
</evidence>
<dbReference type="PATRIC" id="fig|1261658.3.peg.2003"/>
<proteinExistence type="predicted"/>
<evidence type="ECO:0000256" key="4">
    <source>
        <dbReference type="ARBA" id="ARBA00022989"/>
    </source>
</evidence>
<dbReference type="GO" id="GO:0005886">
    <property type="term" value="C:plasma membrane"/>
    <property type="evidence" value="ECO:0007669"/>
    <property type="project" value="UniProtKB-SubCell"/>
</dbReference>
<organism evidence="7 8">
    <name type="scientific">Bibersteinia trehalosi Y31</name>
    <dbReference type="NCBI Taxonomy" id="1261658"/>
    <lineage>
        <taxon>Bacteria</taxon>
        <taxon>Pseudomonadati</taxon>
        <taxon>Pseudomonadota</taxon>
        <taxon>Gammaproteobacteria</taxon>
        <taxon>Pasteurellales</taxon>
        <taxon>Pasteurellaceae</taxon>
        <taxon>Bibersteinia</taxon>
    </lineage>
</organism>
<comment type="subcellular location">
    <subcellularLocation>
        <location evidence="1">Cell membrane</location>
        <topology evidence="1">Multi-pass membrane protein</topology>
    </subcellularLocation>
</comment>
<dbReference type="GO" id="GO:0016787">
    <property type="term" value="F:hydrolase activity"/>
    <property type="evidence" value="ECO:0007669"/>
    <property type="project" value="UniProtKB-KW"/>
</dbReference>
<feature type="transmembrane region" description="Helical" evidence="6">
    <location>
        <begin position="34"/>
        <end position="58"/>
    </location>
</feature>
<keyword evidence="7" id="KW-0378">Hydrolase</keyword>
<reference evidence="7 8" key="1">
    <citation type="submission" date="2014-01" db="EMBL/GenBank/DDBJ databases">
        <authorList>
            <person name="Zuccon D."/>
        </authorList>
    </citation>
    <scope>NUCLEOTIDE SEQUENCE [LARGE SCALE GENOMIC DNA]</scope>
    <source>
        <strain evidence="7 8">Y31</strain>
    </source>
</reference>
<dbReference type="AlphaFoldDB" id="A0A179CYL3"/>
<evidence type="ECO:0000313" key="7">
    <source>
        <dbReference type="EMBL" id="OAQ14657.1"/>
    </source>
</evidence>
<keyword evidence="2" id="KW-1003">Cell membrane</keyword>
<name>A0A179CYL3_BIBTR</name>
<keyword evidence="5 6" id="KW-0472">Membrane</keyword>